<dbReference type="GO" id="GO:0016042">
    <property type="term" value="P:lipid catabolic process"/>
    <property type="evidence" value="ECO:0007669"/>
    <property type="project" value="InterPro"/>
</dbReference>
<dbReference type="Pfam" id="PF04185">
    <property type="entry name" value="Phosphoesterase"/>
    <property type="match status" value="2"/>
</dbReference>
<evidence type="ECO:0000313" key="3">
    <source>
        <dbReference type="EMBL" id="SEF75935.1"/>
    </source>
</evidence>
<reference evidence="4" key="1">
    <citation type="submission" date="2016-10" db="EMBL/GenBank/DDBJ databases">
        <authorList>
            <person name="Varghese N."/>
            <person name="Submissions S."/>
        </authorList>
    </citation>
    <scope>NUCLEOTIDE SEQUENCE [LARGE SCALE GENOMIC DNA]</scope>
    <source>
        <strain evidence="4">DSM 22361</strain>
    </source>
</reference>
<dbReference type="Gene3D" id="3.40.720.10">
    <property type="entry name" value="Alkaline Phosphatase, subunit A"/>
    <property type="match status" value="2"/>
</dbReference>
<sequence length="809" mass="92449">MLAGATAAIHVMPASIQRALAIEAKAGSTYLDAEHIVFLMQENRSFDHCFGTLKGVRGFNDPRVMRQPNGLPVWYQSNGNKQIHPPFHLDIVNTKATWMGDLPHSWHNMLAARNEGKMDNWLEAKKPGNEAYKHIPLTMGYYERKDIPFYYAFADAFTVCDQHFCSSLTGTSANRSYFWSGTVREEAHNPESTAHVDNYQINYKDVSWKTYPERLEEAGVSWKVYQNELSLPVGFEGEEESWLANFTDNNLEFHKQYQVKFHPAYHAFAKRRVKEIEHLLTVAKFANQEAYEKVVKELEGYRSDVAAYSPENFAKLSKQQQAIHRKAFTTNVHDPAYHALTSITYTENGEQKTVQVPQGDVFHQFREDVKQGQLPTVSWLVAPSRFSDHPGSPWYGAWYVSETLDILTANPEVWKKTIFILTYDENDGYFDHVSPFVPPLSSDPHSGALPKGLDTVAEYVTQDQERKRINKEIDFPNSPIGLGYRVPMVVASPWTKGGWVNSEVFDLTSNLQFLEHFLQKKYKKKVREENITPWRRLVCGDLTSVFRPVPDSQRPKIDFVDRDQYVERIYTAKNKALPAGYETLDERTLTLWKEDLLRPTGLNLQEPGTKPACAIPYNMDVNLVIDQEKGIVQMQFEVEGVFRKSTKDHAAPFQVMSLVSYGAWEPGKVWSFTAKENELLTYNWKIADFPDRKFSFTVHGPNGFYRLFKGSLQSKPYPIKVKVADFRKGFQVMANTAGERLVVADVSYGLAAQNVPEGSGKLQWNLESSDGWYDFAIQHPNDPEFLFRFAGHQEDGKPSTTDPLMGKNS</sequence>
<dbReference type="InterPro" id="IPR017850">
    <property type="entry name" value="Alkaline_phosphatase_core_sf"/>
</dbReference>
<name>A0A1H5ULM1_9SPHI</name>
<dbReference type="PANTHER" id="PTHR31956">
    <property type="entry name" value="NON-SPECIFIC PHOSPHOLIPASE C4-RELATED"/>
    <property type="match status" value="1"/>
</dbReference>
<evidence type="ECO:0000259" key="2">
    <source>
        <dbReference type="Pfam" id="PF05506"/>
    </source>
</evidence>
<dbReference type="InterPro" id="IPR008475">
    <property type="entry name" value="PLipase_C_C"/>
</dbReference>
<evidence type="ECO:0000256" key="1">
    <source>
        <dbReference type="ARBA" id="ARBA00022801"/>
    </source>
</evidence>
<dbReference type="AlphaFoldDB" id="A0A1H5ULM1"/>
<dbReference type="InterPro" id="IPR007312">
    <property type="entry name" value="Phosphoesterase"/>
</dbReference>
<keyword evidence="4" id="KW-1185">Reference proteome</keyword>
<dbReference type="InterPro" id="IPR017767">
    <property type="entry name" value="PC-PLC"/>
</dbReference>
<dbReference type="PANTHER" id="PTHR31956:SF1">
    <property type="entry name" value="NON-SPECIFIC PHOSPHOLIPASE C1"/>
    <property type="match status" value="1"/>
</dbReference>
<gene>
    <name evidence="3" type="ORF">SAMN05421877_102339</name>
</gene>
<evidence type="ECO:0000313" key="4">
    <source>
        <dbReference type="Proteomes" id="UP000236731"/>
    </source>
</evidence>
<dbReference type="Proteomes" id="UP000236731">
    <property type="component" value="Unassembled WGS sequence"/>
</dbReference>
<dbReference type="EMBL" id="FNUT01000002">
    <property type="protein sequence ID" value="SEF75935.1"/>
    <property type="molecule type" value="Genomic_DNA"/>
</dbReference>
<feature type="domain" description="Bacterial phospholipase C C-terminal" evidence="2">
    <location>
        <begin position="755"/>
        <end position="792"/>
    </location>
</feature>
<protein>
    <submittedName>
        <fullName evidence="3">Phospholipase C</fullName>
    </submittedName>
</protein>
<proteinExistence type="predicted"/>
<dbReference type="Pfam" id="PF05506">
    <property type="entry name" value="PLipase_C_C"/>
    <property type="match status" value="2"/>
</dbReference>
<dbReference type="GO" id="GO:0034480">
    <property type="term" value="F:phosphatidylcholine phospholipase C activity"/>
    <property type="evidence" value="ECO:0007669"/>
    <property type="project" value="InterPro"/>
</dbReference>
<dbReference type="NCBIfam" id="TIGR03396">
    <property type="entry name" value="PC_PLC"/>
    <property type="match status" value="1"/>
</dbReference>
<keyword evidence="1" id="KW-0378">Hydrolase</keyword>
<organism evidence="3 4">
    <name type="scientific">Sphingobacterium lactis</name>
    <dbReference type="NCBI Taxonomy" id="797291"/>
    <lineage>
        <taxon>Bacteria</taxon>
        <taxon>Pseudomonadati</taxon>
        <taxon>Bacteroidota</taxon>
        <taxon>Sphingobacteriia</taxon>
        <taxon>Sphingobacteriales</taxon>
        <taxon>Sphingobacteriaceae</taxon>
        <taxon>Sphingobacterium</taxon>
    </lineage>
</organism>
<feature type="domain" description="Bacterial phospholipase C C-terminal" evidence="2">
    <location>
        <begin position="611"/>
        <end position="710"/>
    </location>
</feature>
<accession>A0A1H5ULM1</accession>